<name>A0A9W6WJI2_9STRA</name>
<feature type="domain" description="Reverse transcriptase Ty1/copia-type" evidence="1">
    <location>
        <begin position="2"/>
        <end position="83"/>
    </location>
</feature>
<evidence type="ECO:0000259" key="1">
    <source>
        <dbReference type="Pfam" id="PF07727"/>
    </source>
</evidence>
<reference evidence="2" key="1">
    <citation type="submission" date="2023-04" db="EMBL/GenBank/DDBJ databases">
        <title>Phytophthora fragariaefolia NBRC 109709.</title>
        <authorList>
            <person name="Ichikawa N."/>
            <person name="Sato H."/>
            <person name="Tonouchi N."/>
        </authorList>
    </citation>
    <scope>NUCLEOTIDE SEQUENCE</scope>
    <source>
        <strain evidence="2">NBRC 109709</strain>
    </source>
</reference>
<evidence type="ECO:0000313" key="2">
    <source>
        <dbReference type="EMBL" id="GMF15604.1"/>
    </source>
</evidence>
<comment type="caution">
    <text evidence="2">The sequence shown here is derived from an EMBL/GenBank/DDBJ whole genome shotgun (WGS) entry which is preliminary data.</text>
</comment>
<gene>
    <name evidence="2" type="ORF">Pfra01_000048900</name>
</gene>
<dbReference type="Proteomes" id="UP001165121">
    <property type="component" value="Unassembled WGS sequence"/>
</dbReference>
<dbReference type="Pfam" id="PF07727">
    <property type="entry name" value="RVT_2"/>
    <property type="match status" value="2"/>
</dbReference>
<proteinExistence type="predicted"/>
<sequence>MEQLDADTASRYSELKCRSYMEVPFGIENANDYECQLNEVIYGLKQAASAWNKTIHCVFLENGFKSCGADQRVYVKRSENGLICTSLNCHVNVQTRLDYFHLALKKLQLELEMVYVCFYVDVMIFKAKTREEVRGVKDALKNTFKMKELGPAKFILGMEIDPDMTAGTLIIKQIRYIDDVVGRFGQDKAKPVDNPCIAELKLSMTQSPGTDAERNEMRSRPYRSLVGCLLYITTVTGPPFLHLSPDTLAYIT</sequence>
<dbReference type="AlphaFoldDB" id="A0A9W6WJI2"/>
<organism evidence="2 3">
    <name type="scientific">Phytophthora fragariaefolia</name>
    <dbReference type="NCBI Taxonomy" id="1490495"/>
    <lineage>
        <taxon>Eukaryota</taxon>
        <taxon>Sar</taxon>
        <taxon>Stramenopiles</taxon>
        <taxon>Oomycota</taxon>
        <taxon>Peronosporomycetes</taxon>
        <taxon>Peronosporales</taxon>
        <taxon>Peronosporaceae</taxon>
        <taxon>Phytophthora</taxon>
    </lineage>
</organism>
<dbReference type="InterPro" id="IPR013103">
    <property type="entry name" value="RVT_2"/>
</dbReference>
<dbReference type="EMBL" id="BSXT01000037">
    <property type="protein sequence ID" value="GMF15604.1"/>
    <property type="molecule type" value="Genomic_DNA"/>
</dbReference>
<evidence type="ECO:0000313" key="3">
    <source>
        <dbReference type="Proteomes" id="UP001165121"/>
    </source>
</evidence>
<keyword evidence="3" id="KW-1185">Reference proteome</keyword>
<dbReference type="OrthoDB" id="122169at2759"/>
<feature type="domain" description="Reverse transcriptase Ty1/copia-type" evidence="1">
    <location>
        <begin position="114"/>
        <end position="197"/>
    </location>
</feature>
<protein>
    <submittedName>
        <fullName evidence="2">Unnamed protein product</fullName>
    </submittedName>
</protein>
<accession>A0A9W6WJI2</accession>